<evidence type="ECO:0000313" key="3">
    <source>
        <dbReference type="Proteomes" id="UP000016927"/>
    </source>
</evidence>
<name>R0KX29_NOSB1</name>
<organism evidence="2 3">
    <name type="scientific">Nosema bombycis (strain CQ1 / CVCC 102059)</name>
    <name type="common">Microsporidian parasite</name>
    <name type="synonym">Pebrine of silkworm</name>
    <dbReference type="NCBI Taxonomy" id="578461"/>
    <lineage>
        <taxon>Eukaryota</taxon>
        <taxon>Fungi</taxon>
        <taxon>Fungi incertae sedis</taxon>
        <taxon>Microsporidia</taxon>
        <taxon>Nosematidae</taxon>
        <taxon>Nosema</taxon>
    </lineage>
</organism>
<keyword evidence="3" id="KW-1185">Reference proteome</keyword>
<keyword evidence="1" id="KW-0472">Membrane</keyword>
<sequence>MCSIFLLPIILILNWLFIGFSDYKITGDCISIYLIAITLMIWLEIKLLQD</sequence>
<accession>R0KX29</accession>
<dbReference type="AlphaFoldDB" id="R0KX29"/>
<evidence type="ECO:0000256" key="1">
    <source>
        <dbReference type="SAM" id="Phobius"/>
    </source>
</evidence>
<protein>
    <submittedName>
        <fullName evidence="2">Uncharacterized protein</fullName>
    </submittedName>
</protein>
<keyword evidence="1" id="KW-1133">Transmembrane helix</keyword>
<proteinExistence type="predicted"/>
<reference evidence="2 3" key="1">
    <citation type="journal article" date="2013" name="BMC Genomics">
        <title>Comparative genomics of parasitic silkworm microsporidia reveal an association between genome expansion and host adaptation.</title>
        <authorList>
            <person name="Pan G."/>
            <person name="Xu J."/>
            <person name="Li T."/>
            <person name="Xia Q."/>
            <person name="Liu S.L."/>
            <person name="Zhang G."/>
            <person name="Li S."/>
            <person name="Li C."/>
            <person name="Liu H."/>
            <person name="Yang L."/>
            <person name="Liu T."/>
            <person name="Zhang X."/>
            <person name="Wu Z."/>
            <person name="Fan W."/>
            <person name="Dang X."/>
            <person name="Xiang H."/>
            <person name="Tao M."/>
            <person name="Li Y."/>
            <person name="Hu J."/>
            <person name="Li Z."/>
            <person name="Lin L."/>
            <person name="Luo J."/>
            <person name="Geng L."/>
            <person name="Wang L."/>
            <person name="Long M."/>
            <person name="Wan Y."/>
            <person name="He N."/>
            <person name="Zhang Z."/>
            <person name="Lu C."/>
            <person name="Keeling P.J."/>
            <person name="Wang J."/>
            <person name="Xiang Z."/>
            <person name="Zhou Z."/>
        </authorList>
    </citation>
    <scope>NUCLEOTIDE SEQUENCE [LARGE SCALE GENOMIC DNA]</scope>
    <source>
        <strain evidence="3">CQ1 / CVCC 102059</strain>
    </source>
</reference>
<dbReference type="VEuPathDB" id="MicrosporidiaDB:NBO_4g0059"/>
<dbReference type="HOGENOM" id="CLU_3125496_0_0_1"/>
<feature type="transmembrane region" description="Helical" evidence="1">
    <location>
        <begin position="6"/>
        <end position="23"/>
    </location>
</feature>
<gene>
    <name evidence="2" type="ORF">NBO_4g0059</name>
</gene>
<dbReference type="Proteomes" id="UP000016927">
    <property type="component" value="Unassembled WGS sequence"/>
</dbReference>
<dbReference type="EMBL" id="KB908912">
    <property type="protein sequence ID" value="EOB15431.1"/>
    <property type="molecule type" value="Genomic_DNA"/>
</dbReference>
<keyword evidence="1" id="KW-0812">Transmembrane</keyword>
<feature type="transmembrane region" description="Helical" evidence="1">
    <location>
        <begin position="30"/>
        <end position="48"/>
    </location>
</feature>
<evidence type="ECO:0000313" key="2">
    <source>
        <dbReference type="EMBL" id="EOB15431.1"/>
    </source>
</evidence>